<dbReference type="GO" id="GO:0031267">
    <property type="term" value="F:small GTPase binding"/>
    <property type="evidence" value="ECO:0007669"/>
    <property type="project" value="InterPro"/>
</dbReference>
<dbReference type="PROSITE" id="PS50166">
    <property type="entry name" value="IMPORTIN_B_NT"/>
    <property type="match status" value="1"/>
</dbReference>
<dbReference type="Pfam" id="PF03810">
    <property type="entry name" value="IBN_N"/>
    <property type="match status" value="1"/>
</dbReference>
<dbReference type="GO" id="GO:0005635">
    <property type="term" value="C:nuclear envelope"/>
    <property type="evidence" value="ECO:0007669"/>
    <property type="project" value="TreeGrafter"/>
</dbReference>
<gene>
    <name evidence="9" type="primary">CSE1L</name>
    <name evidence="9" type="ORF">F1559_004447</name>
</gene>
<evidence type="ECO:0000256" key="2">
    <source>
        <dbReference type="ARBA" id="ARBA00004496"/>
    </source>
</evidence>
<dbReference type="GO" id="GO:0006606">
    <property type="term" value="P:protein import into nucleus"/>
    <property type="evidence" value="ECO:0007669"/>
    <property type="project" value="TreeGrafter"/>
</dbReference>
<accession>A0A7J7IIC1</accession>
<keyword evidence="5" id="KW-0963">Cytoplasm</keyword>
<organism evidence="9 10">
    <name type="scientific">Cyanidiococcus yangmingshanensis</name>
    <dbReference type="NCBI Taxonomy" id="2690220"/>
    <lineage>
        <taxon>Eukaryota</taxon>
        <taxon>Rhodophyta</taxon>
        <taxon>Bangiophyceae</taxon>
        <taxon>Cyanidiales</taxon>
        <taxon>Cyanidiaceae</taxon>
        <taxon>Cyanidiococcus</taxon>
    </lineage>
</organism>
<evidence type="ECO:0000259" key="8">
    <source>
        <dbReference type="PROSITE" id="PS50166"/>
    </source>
</evidence>
<dbReference type="GO" id="GO:0005829">
    <property type="term" value="C:cytosol"/>
    <property type="evidence" value="ECO:0007669"/>
    <property type="project" value="TreeGrafter"/>
</dbReference>
<dbReference type="InterPro" id="IPR011989">
    <property type="entry name" value="ARM-like"/>
</dbReference>
<sequence length="1000" mass="112561">MQDLYSCVLATLSPQAETRRSAEALLESASSKPGFLAQAAATHRVGTNATASALAVRQATAIYFKNVVKRRWEDAPLEDRAALRAALLPLTAERQSVVRRQLVEAIAVIGAHDFPNNWPELLAFVVDRLQTCLVQPIEAWDGDALQGVLETLEALVERYRHETRSDPLFQEILVVLGATQEPLLLLFQRMCVFWRTGSKPSERHASLVLTAMRHVAEIFYSLNYQDLPEFFEDHMADWMVEFGWILQADQALYEHVEVAPLTALPDAHALGVGTGNDQHADLDEEASPLDTLQARIIESMILYAEKYEEEFRPFLASFVTAVCALLVRHGLHSRYDGVVIAGIRFLTTVARSVDFALLLSSTTPAAAALNEANLLHYICENVVAPNMQLRESDIELFTEMPRDFIRLELDGTDVSNRRRAASELLRALLERFEERITILFSSYVNRMLEAYAFDPQTNWKQKVNAILIVSALSWRAGTRAAGATFTSEFVDISGFTKTQIRPEIERAASKLSRQSPPALLIAEALKFLILFRGRLTASELAELRPFLIHLLGNRDTVVHSYAARFLERVLASTRLGNEPPTRILDRVEIERCVEAIAHQFSRDPENEYLMKLLLQMASLVSAKESPSIVRLLAMDLQQRLGSFTNPVYSHYLFETLVMLTRSAGVSAVESLLFPIFEQILQQDIVELTPYVFQTLAQMVLWRGEGLTEAYRRLLPPLLAPPLWDRHGYIPSMVSLLVSFLRTDPKLLCDAEHLPRVLGVFQKLVSFRTHDHDGLRLLSAIVDACSSDDRITPYLGAILQVLFLRLQSARTPKFVRHLLACLAHIPALFEHFLDQVWIPELRSPERSPLLCDPLVGKTICCAMVLMAEARPLLWTKLLDPTLGCCLVVETQRVPATENHGHNRNRILERDQHANQPLETEEAFVADYSVEHAELRSAQIPPVDPCPQVTYPVDLLLQMLARYCGSTAATIKFITEHCQAERARLALERIQMERPTARGASV</sequence>
<evidence type="ECO:0000256" key="4">
    <source>
        <dbReference type="ARBA" id="ARBA00022448"/>
    </source>
</evidence>
<dbReference type="Pfam" id="PF03378">
    <property type="entry name" value="CAS_CSE1"/>
    <property type="match status" value="1"/>
</dbReference>
<dbReference type="SUPFAM" id="SSF48371">
    <property type="entry name" value="ARM repeat"/>
    <property type="match status" value="1"/>
</dbReference>
<dbReference type="PANTHER" id="PTHR10997:SF8">
    <property type="entry name" value="EXPORTIN-2"/>
    <property type="match status" value="1"/>
</dbReference>
<dbReference type="InterPro" id="IPR013713">
    <property type="entry name" value="XPO2_central"/>
</dbReference>
<evidence type="ECO:0000256" key="5">
    <source>
        <dbReference type="ARBA" id="ARBA00022490"/>
    </source>
</evidence>
<dbReference type="AlphaFoldDB" id="A0A7J7IIC1"/>
<dbReference type="InterPro" id="IPR001494">
    <property type="entry name" value="Importin-beta_N"/>
</dbReference>
<dbReference type="GO" id="GO:0006611">
    <property type="term" value="P:protein export from nucleus"/>
    <property type="evidence" value="ECO:0007669"/>
    <property type="project" value="TreeGrafter"/>
</dbReference>
<evidence type="ECO:0000256" key="7">
    <source>
        <dbReference type="ARBA" id="ARBA00023242"/>
    </source>
</evidence>
<evidence type="ECO:0000313" key="10">
    <source>
        <dbReference type="Proteomes" id="UP000530660"/>
    </source>
</evidence>
<dbReference type="EMBL" id="VWRR01000009">
    <property type="protein sequence ID" value="KAF6002852.1"/>
    <property type="molecule type" value="Genomic_DNA"/>
</dbReference>
<keyword evidence="6" id="KW-0653">Protein transport</keyword>
<dbReference type="PANTHER" id="PTHR10997">
    <property type="entry name" value="IMPORTIN-7, 8, 11"/>
    <property type="match status" value="1"/>
</dbReference>
<keyword evidence="10" id="KW-1185">Reference proteome</keyword>
<reference evidence="9 10" key="1">
    <citation type="journal article" date="2020" name="J. Phycol.">
        <title>Comparative genome analysis reveals Cyanidiococcus gen. nov., a new extremophilic red algal genus sister to Cyanidioschyzon (Cyanidioschyzonaceae, Rhodophyta).</title>
        <authorList>
            <person name="Liu S.-L."/>
            <person name="Chiang Y.-R."/>
            <person name="Yoon H.S."/>
            <person name="Fu H.-Y."/>
        </authorList>
    </citation>
    <scope>NUCLEOTIDE SEQUENCE [LARGE SCALE GENOMIC DNA]</scope>
    <source>
        <strain evidence="9 10">THAL066</strain>
    </source>
</reference>
<comment type="subcellular location">
    <subcellularLocation>
        <location evidence="2">Cytoplasm</location>
    </subcellularLocation>
    <subcellularLocation>
        <location evidence="1">Nucleus</location>
    </subcellularLocation>
</comment>
<evidence type="ECO:0000256" key="1">
    <source>
        <dbReference type="ARBA" id="ARBA00004123"/>
    </source>
</evidence>
<dbReference type="OrthoDB" id="3268246at2759"/>
<comment type="similarity">
    <text evidence="3">Belongs to the XPO2/CSE1 family.</text>
</comment>
<dbReference type="Proteomes" id="UP000530660">
    <property type="component" value="Unassembled WGS sequence"/>
</dbReference>
<dbReference type="Pfam" id="PF08506">
    <property type="entry name" value="Cse1"/>
    <property type="match status" value="2"/>
</dbReference>
<dbReference type="InterPro" id="IPR005043">
    <property type="entry name" value="XPO2_C"/>
</dbReference>
<dbReference type="GO" id="GO:0005049">
    <property type="term" value="F:nuclear export signal receptor activity"/>
    <property type="evidence" value="ECO:0007669"/>
    <property type="project" value="TreeGrafter"/>
</dbReference>
<proteinExistence type="inferred from homology"/>
<dbReference type="SMART" id="SM00913">
    <property type="entry name" value="IBN_N"/>
    <property type="match status" value="1"/>
</dbReference>
<comment type="caution">
    <text evidence="9">The sequence shown here is derived from an EMBL/GenBank/DDBJ whole genome shotgun (WGS) entry which is preliminary data.</text>
</comment>
<dbReference type="InterPro" id="IPR016024">
    <property type="entry name" value="ARM-type_fold"/>
</dbReference>
<keyword evidence="7" id="KW-0539">Nucleus</keyword>
<evidence type="ECO:0000256" key="3">
    <source>
        <dbReference type="ARBA" id="ARBA00008669"/>
    </source>
</evidence>
<protein>
    <submittedName>
        <fullName evidence="9">Exportin-2</fullName>
    </submittedName>
</protein>
<feature type="domain" description="Importin N-terminal" evidence="8">
    <location>
        <begin position="22"/>
        <end position="93"/>
    </location>
</feature>
<dbReference type="Gene3D" id="1.25.10.10">
    <property type="entry name" value="Leucine-rich Repeat Variant"/>
    <property type="match status" value="1"/>
</dbReference>
<keyword evidence="4" id="KW-0813">Transport</keyword>
<name>A0A7J7IIC1_9RHOD</name>
<evidence type="ECO:0000313" key="9">
    <source>
        <dbReference type="EMBL" id="KAF6002852.1"/>
    </source>
</evidence>
<evidence type="ECO:0000256" key="6">
    <source>
        <dbReference type="ARBA" id="ARBA00022927"/>
    </source>
</evidence>